<evidence type="ECO:0000313" key="3">
    <source>
        <dbReference type="Proteomes" id="UP000019249"/>
    </source>
</evidence>
<dbReference type="SUPFAM" id="SSF55804">
    <property type="entry name" value="Phoshotransferase/anion transport protein"/>
    <property type="match status" value="1"/>
</dbReference>
<name>A0ABN0REU6_9LIST</name>
<dbReference type="EMBL" id="AODF01000016">
    <property type="protein sequence ID" value="EUJ31664.1"/>
    <property type="molecule type" value="Genomic_DNA"/>
</dbReference>
<dbReference type="Gene3D" id="3.40.930.10">
    <property type="entry name" value="Mannitol-specific EII, Chain A"/>
    <property type="match status" value="1"/>
</dbReference>
<comment type="caution">
    <text evidence="2">The sequence shown here is derived from an EMBL/GenBank/DDBJ whole genome shotgun (WGS) entry which is preliminary data.</text>
</comment>
<dbReference type="InterPro" id="IPR002178">
    <property type="entry name" value="PTS_EIIA_type-2_dom"/>
</dbReference>
<dbReference type="Pfam" id="PF00359">
    <property type="entry name" value="PTS_EIIA_2"/>
    <property type="match status" value="1"/>
</dbReference>
<gene>
    <name evidence="2" type="ORF">MFLO_08632</name>
</gene>
<dbReference type="Proteomes" id="UP000019249">
    <property type="component" value="Unassembled WGS sequence"/>
</dbReference>
<evidence type="ECO:0000259" key="1">
    <source>
        <dbReference type="Pfam" id="PF00359"/>
    </source>
</evidence>
<proteinExistence type="predicted"/>
<evidence type="ECO:0000313" key="2">
    <source>
        <dbReference type="EMBL" id="EUJ31664.1"/>
    </source>
</evidence>
<feature type="domain" description="PTS EIIA type-2" evidence="1">
    <location>
        <begin position="49"/>
        <end position="169"/>
    </location>
</feature>
<organism evidence="2 3">
    <name type="scientific">Listeria floridensis FSL S10-1187</name>
    <dbReference type="NCBI Taxonomy" id="1265817"/>
    <lineage>
        <taxon>Bacteria</taxon>
        <taxon>Bacillati</taxon>
        <taxon>Bacillota</taxon>
        <taxon>Bacilli</taxon>
        <taxon>Bacillales</taxon>
        <taxon>Listeriaceae</taxon>
        <taxon>Listeria</taxon>
    </lineage>
</organism>
<reference evidence="2 3" key="1">
    <citation type="journal article" date="2014" name="Int. J. Syst. Evol. Microbiol.">
        <title>Listeria floridensis sp. nov., Listeria aquatica sp. nov., Listeria cornellensis sp. nov., Listeria riparia sp. nov. and Listeria grandensis sp. nov., from agricultural and natural environments.</title>
        <authorList>
            <person name="den Bakker H.C."/>
            <person name="Warchocki S."/>
            <person name="Wright E.M."/>
            <person name="Allred A.F."/>
            <person name="Ahlstrom C."/>
            <person name="Manuel C.S."/>
            <person name="Stasiewicz M.J."/>
            <person name="Burrell A."/>
            <person name="Roof S."/>
            <person name="Strawn L."/>
            <person name="Fortes E.D."/>
            <person name="Nightingale K.K."/>
            <person name="Kephart D."/>
            <person name="Wiedmann M."/>
        </authorList>
    </citation>
    <scope>NUCLEOTIDE SEQUENCE [LARGE SCALE GENOMIC DNA]</scope>
    <source>
        <strain evidence="2 3">FSL S10-1187</strain>
    </source>
</reference>
<dbReference type="InterPro" id="IPR016152">
    <property type="entry name" value="PTrfase/Anion_transptr"/>
</dbReference>
<keyword evidence="3" id="KW-1185">Reference proteome</keyword>
<protein>
    <recommendedName>
        <fullName evidence="1">PTS EIIA type-2 domain-containing protein</fullName>
    </recommendedName>
</protein>
<sequence>MLLNEQIGIETVSDQLLDQIEGLYSKGTSDVKLKHNDAVKLETFLRNPDFALRKSEAKNMEEVFSFLERPLLEKKYAKRSYFGQIRKDFLANRTAWIYPKVLLLLSDYRFGSFRAGLSLLYLDKPLRVGEEDEVELFLLLSTEEKMAHVPLLFELDFLLENEFLAELRKGYSMFDAFLMKNLTVKENSKKR</sequence>
<accession>A0ABN0REU6</accession>